<dbReference type="GO" id="GO:0097367">
    <property type="term" value="F:carbohydrate derivative binding"/>
    <property type="evidence" value="ECO:0007669"/>
    <property type="project" value="InterPro"/>
</dbReference>
<dbReference type="Gene3D" id="3.60.20.10">
    <property type="entry name" value="Glutamine Phosphoribosylpyrophosphate, subunit 1, domain 1"/>
    <property type="match status" value="1"/>
</dbReference>
<keyword evidence="7 10" id="KW-0808">Transferase</keyword>
<evidence type="ECO:0000256" key="2">
    <source>
        <dbReference type="ARBA" id="ARBA00004496"/>
    </source>
</evidence>
<comment type="function">
    <text evidence="10">Catalyzes the first step in hexosamine metabolism, converting fructose-6P into glucosamine-6P using glutamine as a nitrogen source.</text>
</comment>
<evidence type="ECO:0000256" key="1">
    <source>
        <dbReference type="ARBA" id="ARBA00001031"/>
    </source>
</evidence>
<feature type="initiator methionine" description="Removed" evidence="10">
    <location>
        <position position="1"/>
    </location>
</feature>
<keyword evidence="6 10" id="KW-0032">Aminotransferase</keyword>
<evidence type="ECO:0000313" key="13">
    <source>
        <dbReference type="EMBL" id="TGY92083.1"/>
    </source>
</evidence>
<feature type="active site" description="Nucleophile; for GATase activity" evidence="10">
    <location>
        <position position="2"/>
    </location>
</feature>
<sequence>MCGIIAVTGRPDAARVLIQGLERLEYRGYDSAGLSVTDGEGGIVRVRVAGKVNELKAAWNSREAGSCGIAHTRWATHGPATEANAHPHTAGRVHVVHNGIIENYRSLREATTKAGATFHSQTDTEVIAWLYAAALEESNDVVDAFQRTVRKLEGAYSLAVMVDGEDDLLLGARRGAPLLAGFDDTAGYLASDPLALAGEAQSLIFLEDGEIAAVRPGRVDITDLTGRAVTRPVQPAQLSPVLAEKGSYRHFMEKEIHEQPEVVARTLGAYVDQVENTIRARDGLDFSKASRLLIVGCGTAAYAGEVAEYWFERIARLPTEVDIASEFRYRDPAFLEGDVALFISQSGETADTLEAMRLCKAAGLITVALVNTAHSTMAREADIVAPTLAGPEIGVASTKAFSCQLAALACLAVRAGIERGHLDTASVTDHVAQLMAIPGTMSEALRADGQIDQLARDLSRSEIVLYLGRDQYFPMALEGALKLKEISYIHAEGYAAGELKHGPIALVEEGVSVIVLAPSDSLFAKTRSSIEQVRARGAHVLALTDEAGAEALEGLVQASILLPAARGAANLMSAAVAVQLIAYHVAVHKGTDVDQPRNLAKSVTVE</sequence>
<dbReference type="PROSITE" id="PS51464">
    <property type="entry name" value="SIS"/>
    <property type="match status" value="2"/>
</dbReference>
<comment type="subcellular location">
    <subcellularLocation>
        <location evidence="2 10">Cytoplasm</location>
    </subcellularLocation>
</comment>
<dbReference type="InterPro" id="IPR035490">
    <property type="entry name" value="GlmS/FrlB_SIS"/>
</dbReference>
<dbReference type="GO" id="GO:0006487">
    <property type="term" value="P:protein N-linked glycosylation"/>
    <property type="evidence" value="ECO:0007669"/>
    <property type="project" value="TreeGrafter"/>
</dbReference>
<dbReference type="PROSITE" id="PS51278">
    <property type="entry name" value="GATASE_TYPE_2"/>
    <property type="match status" value="1"/>
</dbReference>
<dbReference type="Proteomes" id="UP000305451">
    <property type="component" value="Unassembled WGS sequence"/>
</dbReference>
<gene>
    <name evidence="10 13" type="primary">glmS</name>
    <name evidence="13" type="ORF">E5162_10470</name>
</gene>
<feature type="active site" description="For Fru-6P isomerization activity" evidence="10">
    <location>
        <position position="601"/>
    </location>
</feature>
<comment type="catalytic activity">
    <reaction evidence="1 10">
        <text>D-fructose 6-phosphate + L-glutamine = D-glucosamine 6-phosphate + L-glutamate</text>
        <dbReference type="Rhea" id="RHEA:13237"/>
        <dbReference type="ChEBI" id="CHEBI:29985"/>
        <dbReference type="ChEBI" id="CHEBI:58359"/>
        <dbReference type="ChEBI" id="CHEBI:58725"/>
        <dbReference type="ChEBI" id="CHEBI:61527"/>
        <dbReference type="EC" id="2.6.1.16"/>
    </reaction>
</comment>
<comment type="subunit">
    <text evidence="10">Homodimer.</text>
</comment>
<evidence type="ECO:0000256" key="10">
    <source>
        <dbReference type="HAMAP-Rule" id="MF_00164"/>
    </source>
</evidence>
<dbReference type="GO" id="GO:0004360">
    <property type="term" value="F:glutamine-fructose-6-phosphate transaminase (isomerizing) activity"/>
    <property type="evidence" value="ECO:0007669"/>
    <property type="project" value="UniProtKB-UniRule"/>
</dbReference>
<evidence type="ECO:0000259" key="12">
    <source>
        <dbReference type="PROSITE" id="PS51464"/>
    </source>
</evidence>
<dbReference type="SUPFAM" id="SSF53697">
    <property type="entry name" value="SIS domain"/>
    <property type="match status" value="1"/>
</dbReference>
<dbReference type="FunFam" id="3.60.20.10:FF:000006">
    <property type="entry name" value="Glutamine--fructose-6-phosphate aminotransferase [isomerizing]"/>
    <property type="match status" value="1"/>
</dbReference>
<dbReference type="OrthoDB" id="9761808at2"/>
<dbReference type="NCBIfam" id="TIGR01135">
    <property type="entry name" value="glmS"/>
    <property type="match status" value="1"/>
</dbReference>
<dbReference type="EC" id="2.6.1.16" evidence="3 10"/>
<keyword evidence="8" id="KW-0677">Repeat</keyword>
<evidence type="ECO:0000259" key="11">
    <source>
        <dbReference type="PROSITE" id="PS51278"/>
    </source>
</evidence>
<dbReference type="FunFam" id="3.40.50.10490:FF:000001">
    <property type="entry name" value="Glutamine--fructose-6-phosphate aminotransferase [isomerizing]"/>
    <property type="match status" value="1"/>
</dbReference>
<dbReference type="InterPro" id="IPR035466">
    <property type="entry name" value="GlmS/AgaS_SIS"/>
</dbReference>
<dbReference type="NCBIfam" id="NF001484">
    <property type="entry name" value="PRK00331.1"/>
    <property type="match status" value="1"/>
</dbReference>
<dbReference type="CDD" id="cd00714">
    <property type="entry name" value="GFAT"/>
    <property type="match status" value="1"/>
</dbReference>
<feature type="domain" description="SIS" evidence="12">
    <location>
        <begin position="282"/>
        <end position="421"/>
    </location>
</feature>
<comment type="caution">
    <text evidence="13">The sequence shown here is derived from an EMBL/GenBank/DDBJ whole genome shotgun (WGS) entry which is preliminary data.</text>
</comment>
<dbReference type="PANTHER" id="PTHR10937:SF0">
    <property type="entry name" value="GLUTAMINE--FRUCTOSE-6-PHOSPHATE TRANSAMINASE (ISOMERIZING)"/>
    <property type="match status" value="1"/>
</dbReference>
<reference evidence="13 14" key="1">
    <citation type="journal article" date="2013" name="Int. J. Syst. Evol. Microbiol.">
        <title>Marinicauda pacifica gen. nov., sp. nov., a prosthecate alphaproteobacterium of the family Hyphomonadaceae isolated from deep seawater.</title>
        <authorList>
            <person name="Zhang X.Y."/>
            <person name="Li G.W."/>
            <person name="Wang C.S."/>
            <person name="Zhang Y.J."/>
            <person name="Xu X.W."/>
            <person name="Li H."/>
            <person name="Liu A."/>
            <person name="Liu C."/>
            <person name="Xie B.B."/>
            <person name="Qin Q.L."/>
            <person name="Xu Z."/>
            <person name="Chen X.L."/>
            <person name="Zhou B.C."/>
            <person name="Zhang Y.Z."/>
        </authorList>
    </citation>
    <scope>NUCLEOTIDE SEQUENCE [LARGE SCALE GENOMIC DNA]</scope>
    <source>
        <strain evidence="13 14">P-1 km-3</strain>
    </source>
</reference>
<dbReference type="RefSeq" id="WP_135945216.1">
    <property type="nucleotide sequence ID" value="NZ_BMEI01000003.1"/>
</dbReference>
<dbReference type="HAMAP" id="MF_00164">
    <property type="entry name" value="GlmS"/>
    <property type="match status" value="1"/>
</dbReference>
<keyword evidence="14" id="KW-1185">Reference proteome</keyword>
<dbReference type="InterPro" id="IPR047084">
    <property type="entry name" value="GFAT_N"/>
</dbReference>
<dbReference type="GO" id="GO:0006047">
    <property type="term" value="P:UDP-N-acetylglucosamine metabolic process"/>
    <property type="evidence" value="ECO:0007669"/>
    <property type="project" value="TreeGrafter"/>
</dbReference>
<name>A0A4S2H8R5_9PROT</name>
<evidence type="ECO:0000256" key="9">
    <source>
        <dbReference type="ARBA" id="ARBA00022962"/>
    </source>
</evidence>
<protein>
    <recommendedName>
        <fullName evidence="4 10">Glutamine--fructose-6-phosphate aminotransferase [isomerizing]</fullName>
        <ecNumber evidence="3 10">2.6.1.16</ecNumber>
    </recommendedName>
    <alternativeName>
        <fullName evidence="10">D-fructose-6-phosphate amidotransferase</fullName>
    </alternativeName>
    <alternativeName>
        <fullName evidence="10">GFAT</fullName>
    </alternativeName>
    <alternativeName>
        <fullName evidence="10">Glucosamine-6-phosphate synthase</fullName>
    </alternativeName>
    <alternativeName>
        <fullName evidence="10">Hexosephosphate aminotransferase</fullName>
    </alternativeName>
    <alternativeName>
        <fullName evidence="10">L-glutamine--D-fructose-6-phosphate amidotransferase</fullName>
    </alternativeName>
</protein>
<keyword evidence="5 10" id="KW-0963">Cytoplasm</keyword>
<dbReference type="GO" id="GO:0005829">
    <property type="term" value="C:cytosol"/>
    <property type="evidence" value="ECO:0007669"/>
    <property type="project" value="TreeGrafter"/>
</dbReference>
<dbReference type="InterPro" id="IPR046348">
    <property type="entry name" value="SIS_dom_sf"/>
</dbReference>
<evidence type="ECO:0000256" key="4">
    <source>
        <dbReference type="ARBA" id="ARBA00016090"/>
    </source>
</evidence>
<dbReference type="Pfam" id="PF13522">
    <property type="entry name" value="GATase_6"/>
    <property type="match status" value="1"/>
</dbReference>
<dbReference type="CDD" id="cd05009">
    <property type="entry name" value="SIS_GlmS_GlmD_2"/>
    <property type="match status" value="1"/>
</dbReference>
<feature type="domain" description="Glutamine amidotransferase type-2" evidence="11">
    <location>
        <begin position="2"/>
        <end position="217"/>
    </location>
</feature>
<dbReference type="GO" id="GO:0006002">
    <property type="term" value="P:fructose 6-phosphate metabolic process"/>
    <property type="evidence" value="ECO:0007669"/>
    <property type="project" value="TreeGrafter"/>
</dbReference>
<dbReference type="InterPro" id="IPR001347">
    <property type="entry name" value="SIS_dom"/>
</dbReference>
<proteinExistence type="inferred from homology"/>
<accession>A0A4S2H8R5</accession>
<dbReference type="Pfam" id="PF01380">
    <property type="entry name" value="SIS"/>
    <property type="match status" value="2"/>
</dbReference>
<dbReference type="GO" id="GO:0005975">
    <property type="term" value="P:carbohydrate metabolic process"/>
    <property type="evidence" value="ECO:0007669"/>
    <property type="project" value="UniProtKB-UniRule"/>
</dbReference>
<dbReference type="InterPro" id="IPR029055">
    <property type="entry name" value="Ntn_hydrolases_N"/>
</dbReference>
<evidence type="ECO:0000256" key="8">
    <source>
        <dbReference type="ARBA" id="ARBA00022737"/>
    </source>
</evidence>
<dbReference type="SUPFAM" id="SSF56235">
    <property type="entry name" value="N-terminal nucleophile aminohydrolases (Ntn hydrolases)"/>
    <property type="match status" value="1"/>
</dbReference>
<evidence type="ECO:0000256" key="5">
    <source>
        <dbReference type="ARBA" id="ARBA00022490"/>
    </source>
</evidence>
<dbReference type="PANTHER" id="PTHR10937">
    <property type="entry name" value="GLUCOSAMINE--FRUCTOSE-6-PHOSPHATE AMINOTRANSFERASE, ISOMERIZING"/>
    <property type="match status" value="1"/>
</dbReference>
<keyword evidence="9" id="KW-0315">Glutamine amidotransferase</keyword>
<dbReference type="CDD" id="cd05008">
    <property type="entry name" value="SIS_GlmS_GlmD_1"/>
    <property type="match status" value="1"/>
</dbReference>
<evidence type="ECO:0000256" key="7">
    <source>
        <dbReference type="ARBA" id="ARBA00022679"/>
    </source>
</evidence>
<feature type="domain" description="SIS" evidence="12">
    <location>
        <begin position="454"/>
        <end position="596"/>
    </location>
</feature>
<dbReference type="EMBL" id="SRXV01000003">
    <property type="protein sequence ID" value="TGY92083.1"/>
    <property type="molecule type" value="Genomic_DNA"/>
</dbReference>
<dbReference type="InterPro" id="IPR017932">
    <property type="entry name" value="GATase_2_dom"/>
</dbReference>
<evidence type="ECO:0000313" key="14">
    <source>
        <dbReference type="Proteomes" id="UP000305451"/>
    </source>
</evidence>
<dbReference type="Gene3D" id="3.40.50.10490">
    <property type="entry name" value="Glucose-6-phosphate isomerase like protein, domain 1"/>
    <property type="match status" value="2"/>
</dbReference>
<evidence type="ECO:0000256" key="3">
    <source>
        <dbReference type="ARBA" id="ARBA00012916"/>
    </source>
</evidence>
<dbReference type="AlphaFoldDB" id="A0A4S2H8R5"/>
<dbReference type="InterPro" id="IPR005855">
    <property type="entry name" value="GFAT"/>
</dbReference>
<evidence type="ECO:0000256" key="6">
    <source>
        <dbReference type="ARBA" id="ARBA00022576"/>
    </source>
</evidence>
<organism evidence="13 14">
    <name type="scientific">Marinicauda pacifica</name>
    <dbReference type="NCBI Taxonomy" id="1133559"/>
    <lineage>
        <taxon>Bacteria</taxon>
        <taxon>Pseudomonadati</taxon>
        <taxon>Pseudomonadota</taxon>
        <taxon>Alphaproteobacteria</taxon>
        <taxon>Maricaulales</taxon>
        <taxon>Maricaulaceae</taxon>
        <taxon>Marinicauda</taxon>
    </lineage>
</organism>